<dbReference type="EMBL" id="MVBO01000001">
    <property type="protein sequence ID" value="OZJ07032.1"/>
    <property type="molecule type" value="Genomic_DNA"/>
</dbReference>
<accession>A0A261Y8W5</accession>
<evidence type="ECO:0000313" key="6">
    <source>
        <dbReference type="Proteomes" id="UP000242875"/>
    </source>
</evidence>
<feature type="region of interest" description="Disordered" evidence="3">
    <location>
        <begin position="308"/>
        <end position="352"/>
    </location>
</feature>
<evidence type="ECO:0000256" key="3">
    <source>
        <dbReference type="SAM" id="MobiDB-lite"/>
    </source>
</evidence>
<feature type="domain" description="Protein kinase" evidence="4">
    <location>
        <begin position="24"/>
        <end position="477"/>
    </location>
</feature>
<gene>
    <name evidence="5" type="ORF">BZG36_00128</name>
</gene>
<dbReference type="SUPFAM" id="SSF56112">
    <property type="entry name" value="Protein kinase-like (PK-like)"/>
    <property type="match status" value="1"/>
</dbReference>
<dbReference type="Gene3D" id="3.30.200.20">
    <property type="entry name" value="Phosphorylase Kinase, domain 1"/>
    <property type="match status" value="2"/>
</dbReference>
<dbReference type="InterPro" id="IPR050108">
    <property type="entry name" value="CDK"/>
</dbReference>
<feature type="compositionally biased region" description="Acidic residues" evidence="3">
    <location>
        <begin position="322"/>
        <end position="331"/>
    </location>
</feature>
<feature type="compositionally biased region" description="Polar residues" evidence="3">
    <location>
        <begin position="373"/>
        <end position="405"/>
    </location>
</feature>
<name>A0A261Y8W5_9FUNG</name>
<evidence type="ECO:0000256" key="2">
    <source>
        <dbReference type="ARBA" id="ARBA00022840"/>
    </source>
</evidence>
<dbReference type="Proteomes" id="UP000242875">
    <property type="component" value="Unassembled WGS sequence"/>
</dbReference>
<evidence type="ECO:0000256" key="1">
    <source>
        <dbReference type="ARBA" id="ARBA00022741"/>
    </source>
</evidence>
<protein>
    <recommendedName>
        <fullName evidence="4">Protein kinase domain-containing protein</fullName>
    </recommendedName>
</protein>
<dbReference type="GO" id="GO:0005524">
    <property type="term" value="F:ATP binding"/>
    <property type="evidence" value="ECO:0007669"/>
    <property type="project" value="UniProtKB-KW"/>
</dbReference>
<dbReference type="OrthoDB" id="1732493at2759"/>
<keyword evidence="2" id="KW-0067">ATP-binding</keyword>
<keyword evidence="1" id="KW-0547">Nucleotide-binding</keyword>
<dbReference type="PANTHER" id="PTHR24056">
    <property type="entry name" value="CELL DIVISION PROTEIN KINASE"/>
    <property type="match status" value="1"/>
</dbReference>
<reference evidence="5 6" key="1">
    <citation type="journal article" date="2017" name="Mycologia">
        <title>Bifiguratus adelaidae, gen. et sp. nov., a new member of Mucoromycotina in endophytic and soil-dwelling habitats.</title>
        <authorList>
            <person name="Torres-Cruz T.J."/>
            <person name="Billingsley Tobias T.L."/>
            <person name="Almatruk M."/>
            <person name="Hesse C."/>
            <person name="Kuske C.R."/>
            <person name="Desiro A."/>
            <person name="Benucci G.M."/>
            <person name="Bonito G."/>
            <person name="Stajich J.E."/>
            <person name="Dunlap C."/>
            <person name="Arnold A.E."/>
            <person name="Porras-Alfaro A."/>
        </authorList>
    </citation>
    <scope>NUCLEOTIDE SEQUENCE [LARGE SCALE GENOMIC DNA]</scope>
    <source>
        <strain evidence="5 6">AZ0501</strain>
    </source>
</reference>
<dbReference type="InterPro" id="IPR008266">
    <property type="entry name" value="Tyr_kinase_AS"/>
</dbReference>
<proteinExistence type="predicted"/>
<dbReference type="InterPro" id="IPR011009">
    <property type="entry name" value="Kinase-like_dom_sf"/>
</dbReference>
<dbReference type="InterPro" id="IPR000719">
    <property type="entry name" value="Prot_kinase_dom"/>
</dbReference>
<keyword evidence="6" id="KW-1185">Reference proteome</keyword>
<evidence type="ECO:0000259" key="4">
    <source>
        <dbReference type="PROSITE" id="PS50011"/>
    </source>
</evidence>
<comment type="caution">
    <text evidence="5">The sequence shown here is derived from an EMBL/GenBank/DDBJ whole genome shotgun (WGS) entry which is preliminary data.</text>
</comment>
<dbReference type="GO" id="GO:0004674">
    <property type="term" value="F:protein serine/threonine kinase activity"/>
    <property type="evidence" value="ECO:0007669"/>
    <property type="project" value="TreeGrafter"/>
</dbReference>
<dbReference type="GO" id="GO:0005634">
    <property type="term" value="C:nucleus"/>
    <property type="evidence" value="ECO:0007669"/>
    <property type="project" value="TreeGrafter"/>
</dbReference>
<dbReference type="Pfam" id="PF00069">
    <property type="entry name" value="Pkinase"/>
    <property type="match status" value="1"/>
</dbReference>
<dbReference type="Gene3D" id="1.10.510.10">
    <property type="entry name" value="Transferase(Phosphotransferase) domain 1"/>
    <property type="match status" value="2"/>
</dbReference>
<dbReference type="PROSITE" id="PS00109">
    <property type="entry name" value="PROTEIN_KINASE_TYR"/>
    <property type="match status" value="1"/>
</dbReference>
<organism evidence="5 6">
    <name type="scientific">Bifiguratus adelaidae</name>
    <dbReference type="NCBI Taxonomy" id="1938954"/>
    <lineage>
        <taxon>Eukaryota</taxon>
        <taxon>Fungi</taxon>
        <taxon>Fungi incertae sedis</taxon>
        <taxon>Mucoromycota</taxon>
        <taxon>Mucoromycotina</taxon>
        <taxon>Endogonomycetes</taxon>
        <taxon>Endogonales</taxon>
        <taxon>Endogonales incertae sedis</taxon>
        <taxon>Bifiguratus</taxon>
    </lineage>
</organism>
<evidence type="ECO:0000313" key="5">
    <source>
        <dbReference type="EMBL" id="OZJ07032.1"/>
    </source>
</evidence>
<dbReference type="PROSITE" id="PS50011">
    <property type="entry name" value="PROTEIN_KINASE_DOM"/>
    <property type="match status" value="1"/>
</dbReference>
<dbReference type="AlphaFoldDB" id="A0A261Y8W5"/>
<feature type="region of interest" description="Disordered" evidence="3">
    <location>
        <begin position="368"/>
        <end position="411"/>
    </location>
</feature>
<sequence>MMPLSLHEPAFAKPIPSKSLENNFEIHETLSQGNFSTVYKATSKQNKSLVVIKEYDKGNSFQCLRHAEREIQAIKRLEEQAGRGFCNVIRLFEFFDITDSVGSHHLHLIMPYHPLTIRDILKYTSNTHEYVQHGTLSDAQIKSCLVMMTKGVNYLHGHGIVHRDLCPENVLIGFDGIARVTDYGCAYFMGAENMEDQVDEEEYYSTRGRVAREEGIGTRWYKPPDLLLASKNHSPASDIWSLGCIFAEFFTPHHVPLIAGESDIEQLCTIFKVLGKPNKSTWPEITTLPDYGKLVFLTSHMKGLNLGEHAEQDSPFESDLNQSEESEEDDSSFVTEGSISALSDDDSSQHETPTTYYLREEAHTHIALPPVSPNTNDANHQQSNSAKTMRATPTTNKSSKSSLTVDTDLHQPMSIQRPPLLNAHSMSFKHQTLSHAWTFREMLSDAEPAAVDLIERMLPYSAERRLSGQEILNHIYLQDVPTKADGTTRGLDQDFVKTLVDVKERQRREWHEQRDRLLLSPAEAP</sequence>